<reference evidence="4" key="2">
    <citation type="submission" date="2025-08" db="UniProtKB">
        <authorList>
            <consortium name="RefSeq"/>
        </authorList>
    </citation>
    <scope>IDENTIFICATION</scope>
</reference>
<dbReference type="InterPro" id="IPR032567">
    <property type="entry name" value="RTL1-rel"/>
</dbReference>
<feature type="region of interest" description="Disordered" evidence="1">
    <location>
        <begin position="119"/>
        <end position="161"/>
    </location>
</feature>
<dbReference type="GeneID" id="121228943"/>
<dbReference type="Pfam" id="PF03732">
    <property type="entry name" value="Retrotrans_gag"/>
    <property type="match status" value="1"/>
</dbReference>
<gene>
    <name evidence="4" type="primary">LOC121228943</name>
</gene>
<dbReference type="Pfam" id="PF08284">
    <property type="entry name" value="RVP_2"/>
    <property type="match status" value="1"/>
</dbReference>
<dbReference type="InterPro" id="IPR005162">
    <property type="entry name" value="Retrotrans_gag_dom"/>
</dbReference>
<protein>
    <recommendedName>
        <fullName evidence="2">Retrotransposon gag domain-containing protein</fullName>
    </recommendedName>
</protein>
<feature type="domain" description="Retrotransposon gag" evidence="2">
    <location>
        <begin position="15"/>
        <end position="108"/>
    </location>
</feature>
<evidence type="ECO:0000256" key="1">
    <source>
        <dbReference type="SAM" id="MobiDB-lite"/>
    </source>
</evidence>
<dbReference type="PANTHER" id="PTHR15503">
    <property type="entry name" value="LDOC1 RELATED"/>
    <property type="match status" value="1"/>
</dbReference>
<dbReference type="CDD" id="cd00303">
    <property type="entry name" value="retropepsin_like"/>
    <property type="match status" value="1"/>
</dbReference>
<evidence type="ECO:0000259" key="2">
    <source>
        <dbReference type="Pfam" id="PF03732"/>
    </source>
</evidence>
<organism evidence="3 4">
    <name type="scientific">Gossypium hirsutum</name>
    <name type="common">Upland cotton</name>
    <name type="synonym">Gossypium mexicanum</name>
    <dbReference type="NCBI Taxonomy" id="3635"/>
    <lineage>
        <taxon>Eukaryota</taxon>
        <taxon>Viridiplantae</taxon>
        <taxon>Streptophyta</taxon>
        <taxon>Embryophyta</taxon>
        <taxon>Tracheophyta</taxon>
        <taxon>Spermatophyta</taxon>
        <taxon>Magnoliopsida</taxon>
        <taxon>eudicotyledons</taxon>
        <taxon>Gunneridae</taxon>
        <taxon>Pentapetalae</taxon>
        <taxon>rosids</taxon>
        <taxon>malvids</taxon>
        <taxon>Malvales</taxon>
        <taxon>Malvaceae</taxon>
        <taxon>Malvoideae</taxon>
        <taxon>Gossypium</taxon>
    </lineage>
</organism>
<dbReference type="InterPro" id="IPR043502">
    <property type="entry name" value="DNA/RNA_pol_sf"/>
</dbReference>
<dbReference type="SUPFAM" id="SSF56672">
    <property type="entry name" value="DNA/RNA polymerases"/>
    <property type="match status" value="1"/>
</dbReference>
<keyword evidence="3" id="KW-1185">Reference proteome</keyword>
<dbReference type="Gene3D" id="3.30.70.270">
    <property type="match status" value="2"/>
</dbReference>
<dbReference type="InterPro" id="IPR021109">
    <property type="entry name" value="Peptidase_aspartic_dom_sf"/>
</dbReference>
<accession>A0ABM3BLI6</accession>
<feature type="compositionally biased region" description="Basic and acidic residues" evidence="1">
    <location>
        <begin position="119"/>
        <end position="139"/>
    </location>
</feature>
<dbReference type="PANTHER" id="PTHR15503:SF45">
    <property type="entry name" value="RNA-DIRECTED DNA POLYMERASE HOMOLOG"/>
    <property type="match status" value="1"/>
</dbReference>
<evidence type="ECO:0000313" key="4">
    <source>
        <dbReference type="RefSeq" id="XP_040967912.1"/>
    </source>
</evidence>
<dbReference type="RefSeq" id="XP_040967912.1">
    <property type="nucleotide sequence ID" value="XM_041111978.1"/>
</dbReference>
<dbReference type="Proteomes" id="UP000818029">
    <property type="component" value="Chromosome A05"/>
</dbReference>
<reference evidence="3" key="1">
    <citation type="journal article" date="2020" name="Nat. Genet.">
        <title>Genomic diversifications of five Gossypium allopolyploid species and their impact on cotton improvement.</title>
        <authorList>
            <person name="Chen Z.J."/>
            <person name="Sreedasyam A."/>
            <person name="Ando A."/>
            <person name="Song Q."/>
            <person name="De Santiago L.M."/>
            <person name="Hulse-Kemp A.M."/>
            <person name="Ding M."/>
            <person name="Ye W."/>
            <person name="Kirkbride R.C."/>
            <person name="Jenkins J."/>
            <person name="Plott C."/>
            <person name="Lovell J."/>
            <person name="Lin Y.M."/>
            <person name="Vaughn R."/>
            <person name="Liu B."/>
            <person name="Simpson S."/>
            <person name="Scheffler B.E."/>
            <person name="Wen L."/>
            <person name="Saski C.A."/>
            <person name="Grover C.E."/>
            <person name="Hu G."/>
            <person name="Conover J.L."/>
            <person name="Carlson J.W."/>
            <person name="Shu S."/>
            <person name="Boston L.B."/>
            <person name="Williams M."/>
            <person name="Peterson D.G."/>
            <person name="McGee K."/>
            <person name="Jones D.C."/>
            <person name="Wendel J.F."/>
            <person name="Stelly D.M."/>
            <person name="Grimwood J."/>
            <person name="Schmutz J."/>
        </authorList>
    </citation>
    <scope>NUCLEOTIDE SEQUENCE [LARGE SCALE GENOMIC DNA]</scope>
    <source>
        <strain evidence="3">cv. TM-1</strain>
    </source>
</reference>
<sequence length="474" mass="54315">MDDLDFTLEQKLKGAVSLLRGEAYQWWLTVKEGTQPERLTWDIYEFAFQGKYVGASYIDARRRECLNLMQGDHTVAEYEAEFLRLSRYAQGMVAIEYERCVHFKDGLTDSLRAKIVEEVKPTERQNRDREMGKNKRDSEPLSSAMRPKKNAKSDGPIRVGPLRTPTGIGFPVEDTFGEVTIVSPLGQSIQGIKLYRDVLLEVPGTVFLADLMELPFGDFDLILGMDWLVKHRVSLDCTTKRVVFRTEEDTKDIRTMRDFPNVFSEELPGLIPSREVEFRIELILSTALLSIASNRMAPKELTKVEAQIQELLDRGFIRLGVSLWGAPPYLDRFVVVFINDILVYSMSEDEHDEHLRIVLQILREKQLYAKFSKFSVEGIQVNPKKIEVVLDWKQPKNVSEIHNFLGLAGYYWHFIEGFSLITAPLTKLPRKGVPFVWTDAQQESFEKLKTVLIEAPDGKVVGYASCQIKTHKAN</sequence>
<name>A0ABM3BLI6_GOSHI</name>
<proteinExistence type="predicted"/>
<dbReference type="InterPro" id="IPR043128">
    <property type="entry name" value="Rev_trsase/Diguanyl_cyclase"/>
</dbReference>
<dbReference type="Gene3D" id="2.40.70.10">
    <property type="entry name" value="Acid Proteases"/>
    <property type="match status" value="1"/>
</dbReference>
<evidence type="ECO:0000313" key="3">
    <source>
        <dbReference type="Proteomes" id="UP000818029"/>
    </source>
</evidence>